<evidence type="ECO:0000313" key="2">
    <source>
        <dbReference type="EMBL" id="MBK7273751.1"/>
    </source>
</evidence>
<dbReference type="Pfam" id="PF13463">
    <property type="entry name" value="HTH_27"/>
    <property type="match status" value="1"/>
</dbReference>
<dbReference type="InterPro" id="IPR039422">
    <property type="entry name" value="MarR/SlyA-like"/>
</dbReference>
<dbReference type="Gene3D" id="1.10.10.10">
    <property type="entry name" value="Winged helix-like DNA-binding domain superfamily/Winged helix DNA-binding domain"/>
    <property type="match status" value="1"/>
</dbReference>
<dbReference type="SUPFAM" id="SSF46785">
    <property type="entry name" value="Winged helix' DNA-binding domain"/>
    <property type="match status" value="1"/>
</dbReference>
<comment type="caution">
    <text evidence="2">The sequence shown here is derived from an EMBL/GenBank/DDBJ whole genome shotgun (WGS) entry which is preliminary data.</text>
</comment>
<dbReference type="SMART" id="SM00347">
    <property type="entry name" value="HTH_MARR"/>
    <property type="match status" value="1"/>
</dbReference>
<proteinExistence type="predicted"/>
<keyword evidence="2" id="KW-0238">DNA-binding</keyword>
<dbReference type="InterPro" id="IPR000835">
    <property type="entry name" value="HTH_MarR-typ"/>
</dbReference>
<dbReference type="GO" id="GO:0003700">
    <property type="term" value="F:DNA-binding transcription factor activity"/>
    <property type="evidence" value="ECO:0007669"/>
    <property type="project" value="InterPro"/>
</dbReference>
<feature type="domain" description="HTH marR-type" evidence="1">
    <location>
        <begin position="25"/>
        <end position="159"/>
    </location>
</feature>
<evidence type="ECO:0000259" key="1">
    <source>
        <dbReference type="PROSITE" id="PS50995"/>
    </source>
</evidence>
<protein>
    <submittedName>
        <fullName evidence="2">Winged helix DNA-binding protein</fullName>
    </submittedName>
</protein>
<organism evidence="2 3">
    <name type="scientific">Candidatus Phosphoribacter hodrii</name>
    <dbReference type="NCBI Taxonomy" id="2953743"/>
    <lineage>
        <taxon>Bacteria</taxon>
        <taxon>Bacillati</taxon>
        <taxon>Actinomycetota</taxon>
        <taxon>Actinomycetes</taxon>
        <taxon>Micrococcales</taxon>
        <taxon>Dermatophilaceae</taxon>
        <taxon>Candidatus Phosphoribacter</taxon>
    </lineage>
</organism>
<reference evidence="2 3" key="1">
    <citation type="submission" date="2020-10" db="EMBL/GenBank/DDBJ databases">
        <title>Connecting structure to function with the recovery of over 1000 high-quality activated sludge metagenome-assembled genomes encoding full-length rRNA genes using long-read sequencing.</title>
        <authorList>
            <person name="Singleton C.M."/>
            <person name="Petriglieri F."/>
            <person name="Kristensen J.M."/>
            <person name="Kirkegaard R.H."/>
            <person name="Michaelsen T.Y."/>
            <person name="Andersen M.H."/>
            <person name="Karst S.M."/>
            <person name="Dueholm M.S."/>
            <person name="Nielsen P.H."/>
            <person name="Albertsen M."/>
        </authorList>
    </citation>
    <scope>NUCLEOTIDE SEQUENCE [LARGE SCALE GENOMIC DNA]</scope>
    <source>
        <strain evidence="2">Ega_18-Q3-R5-49_MAXAC.001</strain>
    </source>
</reference>
<dbReference type="PROSITE" id="PS50995">
    <property type="entry name" value="HTH_MARR_2"/>
    <property type="match status" value="1"/>
</dbReference>
<gene>
    <name evidence="2" type="ORF">IPI13_11505</name>
</gene>
<dbReference type="InterPro" id="IPR036388">
    <property type="entry name" value="WH-like_DNA-bd_sf"/>
</dbReference>
<dbReference type="InterPro" id="IPR036390">
    <property type="entry name" value="WH_DNA-bd_sf"/>
</dbReference>
<dbReference type="GO" id="GO:0006950">
    <property type="term" value="P:response to stress"/>
    <property type="evidence" value="ECO:0007669"/>
    <property type="project" value="TreeGrafter"/>
</dbReference>
<dbReference type="Proteomes" id="UP000726105">
    <property type="component" value="Unassembled WGS sequence"/>
</dbReference>
<dbReference type="AlphaFoldDB" id="A0A935IM95"/>
<dbReference type="PANTHER" id="PTHR33164">
    <property type="entry name" value="TRANSCRIPTIONAL REGULATOR, MARR FAMILY"/>
    <property type="match status" value="1"/>
</dbReference>
<name>A0A935IM95_9MICO</name>
<dbReference type="GO" id="GO:0003677">
    <property type="term" value="F:DNA binding"/>
    <property type="evidence" value="ECO:0007669"/>
    <property type="project" value="UniProtKB-KW"/>
</dbReference>
<sequence>MARFNWEALPTRWQRADLDDPLNVVILLRQALLGAERAVHEVTDGLLREAVGPGDEIALLHILRRVRGRETVVAQLADFLRCTHPVISRRVKRLEDAGLVLRSGSWRDARSSSLTLTAAGSELVDDLNSALGELAQLWGDEIETDRWVVLMKALDALADAA</sequence>
<accession>A0A935IM95</accession>
<evidence type="ECO:0000313" key="3">
    <source>
        <dbReference type="Proteomes" id="UP000726105"/>
    </source>
</evidence>
<dbReference type="PANTHER" id="PTHR33164:SF43">
    <property type="entry name" value="HTH-TYPE TRANSCRIPTIONAL REPRESSOR YETL"/>
    <property type="match status" value="1"/>
</dbReference>
<dbReference type="EMBL" id="JADJIB010000004">
    <property type="protein sequence ID" value="MBK7273751.1"/>
    <property type="molecule type" value="Genomic_DNA"/>
</dbReference>